<keyword evidence="1" id="KW-0812">Transmembrane</keyword>
<gene>
    <name evidence="2" type="ORF">A2290_05440</name>
</gene>
<evidence type="ECO:0000256" key="1">
    <source>
        <dbReference type="SAM" id="Phobius"/>
    </source>
</evidence>
<accession>A0A1F4S5Q7</accession>
<sequence length="97" mass="11026">MKLALGFFSAFFVGSGQILKGETEKGLKFMLTFYFGIPTLLYVTLAFSGEVFLIAFGIAIIFIILFWAYNVWDATKINNKTPLANLNHKQKYQEETD</sequence>
<feature type="transmembrane region" description="Helical" evidence="1">
    <location>
        <begin position="26"/>
        <end position="45"/>
    </location>
</feature>
<keyword evidence="1" id="KW-1133">Transmembrane helix</keyword>
<name>A0A1F4S5Q7_UNCSA</name>
<proteinExistence type="predicted"/>
<organism evidence="2 3">
    <name type="scientific">candidate division WOR-1 bacterium RIFOXYB2_FULL_36_35</name>
    <dbReference type="NCBI Taxonomy" id="1802578"/>
    <lineage>
        <taxon>Bacteria</taxon>
        <taxon>Bacillati</taxon>
        <taxon>Saganbacteria</taxon>
    </lineage>
</organism>
<evidence type="ECO:0000313" key="2">
    <source>
        <dbReference type="EMBL" id="OGC15764.1"/>
    </source>
</evidence>
<keyword evidence="1" id="KW-0472">Membrane</keyword>
<comment type="caution">
    <text evidence="2">The sequence shown here is derived from an EMBL/GenBank/DDBJ whole genome shotgun (WGS) entry which is preliminary data.</text>
</comment>
<dbReference type="Proteomes" id="UP000177905">
    <property type="component" value="Unassembled WGS sequence"/>
</dbReference>
<evidence type="ECO:0000313" key="3">
    <source>
        <dbReference type="Proteomes" id="UP000177905"/>
    </source>
</evidence>
<feature type="transmembrane region" description="Helical" evidence="1">
    <location>
        <begin position="52"/>
        <end position="72"/>
    </location>
</feature>
<reference evidence="2 3" key="1">
    <citation type="journal article" date="2016" name="Nat. Commun.">
        <title>Thousands of microbial genomes shed light on interconnected biogeochemical processes in an aquifer system.</title>
        <authorList>
            <person name="Anantharaman K."/>
            <person name="Brown C.T."/>
            <person name="Hug L.A."/>
            <person name="Sharon I."/>
            <person name="Castelle C.J."/>
            <person name="Probst A.J."/>
            <person name="Thomas B.C."/>
            <person name="Singh A."/>
            <person name="Wilkins M.J."/>
            <person name="Karaoz U."/>
            <person name="Brodie E.L."/>
            <person name="Williams K.H."/>
            <person name="Hubbard S.S."/>
            <person name="Banfield J.F."/>
        </authorList>
    </citation>
    <scope>NUCLEOTIDE SEQUENCE [LARGE SCALE GENOMIC DNA]</scope>
</reference>
<dbReference type="AlphaFoldDB" id="A0A1F4S5Q7"/>
<dbReference type="EMBL" id="MEUA01000017">
    <property type="protein sequence ID" value="OGC15764.1"/>
    <property type="molecule type" value="Genomic_DNA"/>
</dbReference>
<protein>
    <submittedName>
        <fullName evidence="2">Uncharacterized protein</fullName>
    </submittedName>
</protein>